<evidence type="ECO:0000313" key="4">
    <source>
        <dbReference type="Proteomes" id="UP000001349"/>
    </source>
</evidence>
<dbReference type="GO" id="GO:0051539">
    <property type="term" value="F:4 iron, 4 sulfur cluster binding"/>
    <property type="evidence" value="ECO:0007669"/>
    <property type="project" value="TreeGrafter"/>
</dbReference>
<dbReference type="EMBL" id="CP001348">
    <property type="protein sequence ID" value="ACL75245.1"/>
    <property type="molecule type" value="Genomic_DNA"/>
</dbReference>
<reference evidence="3 4" key="1">
    <citation type="submission" date="2009-01" db="EMBL/GenBank/DDBJ databases">
        <title>Complete sequence of Clostridium cellulolyticum H10.</title>
        <authorList>
            <consortium name="US DOE Joint Genome Institute"/>
            <person name="Lucas S."/>
            <person name="Copeland A."/>
            <person name="Lapidus A."/>
            <person name="Glavina del Rio T."/>
            <person name="Dalin E."/>
            <person name="Tice H."/>
            <person name="Bruce D."/>
            <person name="Goodwin L."/>
            <person name="Pitluck S."/>
            <person name="Chertkov O."/>
            <person name="Saunders E."/>
            <person name="Brettin T."/>
            <person name="Detter J.C."/>
            <person name="Han C."/>
            <person name="Larimer F."/>
            <person name="Land M."/>
            <person name="Hauser L."/>
            <person name="Kyrpides N."/>
            <person name="Ivanova N."/>
            <person name="Zhou J."/>
            <person name="Richardson P."/>
        </authorList>
    </citation>
    <scope>NUCLEOTIDE SEQUENCE [LARGE SCALE GENOMIC DNA]</scope>
    <source>
        <strain evidence="4">ATCC 35319 / DSM 5812 / JCM 6584 / H10</strain>
    </source>
</reference>
<gene>
    <name evidence="3" type="ordered locus">Ccel_0873</name>
</gene>
<evidence type="ECO:0000259" key="2">
    <source>
        <dbReference type="PROSITE" id="PS51918"/>
    </source>
</evidence>
<keyword evidence="4" id="KW-1185">Reference proteome</keyword>
<dbReference type="OrthoDB" id="9808022at2"/>
<dbReference type="PROSITE" id="PS51918">
    <property type="entry name" value="RADICAL_SAM"/>
    <property type="match status" value="1"/>
</dbReference>
<dbReference type="CDD" id="cd01335">
    <property type="entry name" value="Radical_SAM"/>
    <property type="match status" value="1"/>
</dbReference>
<dbReference type="RefSeq" id="WP_015924405.1">
    <property type="nucleotide sequence ID" value="NC_011898.1"/>
</dbReference>
<dbReference type="Proteomes" id="UP000001349">
    <property type="component" value="Chromosome"/>
</dbReference>
<dbReference type="SUPFAM" id="SSF102114">
    <property type="entry name" value="Radical SAM enzymes"/>
    <property type="match status" value="1"/>
</dbReference>
<dbReference type="PANTHER" id="PTHR13932">
    <property type="entry name" value="COPROPORPHYRINIGEN III OXIDASE"/>
    <property type="match status" value="1"/>
</dbReference>
<accession>B8I8L2</accession>
<name>B8I8L2_RUMCH</name>
<dbReference type="KEGG" id="cce:Ccel_0873"/>
<dbReference type="HOGENOM" id="CLU_027579_3_1_9"/>
<proteinExistence type="predicted"/>
<dbReference type="AlphaFoldDB" id="B8I8L2"/>
<dbReference type="PANTHER" id="PTHR13932:SF5">
    <property type="entry name" value="RADICAL S-ADENOSYL METHIONINE DOMAIN-CONTAINING PROTEIN 1, MITOCHONDRIAL"/>
    <property type="match status" value="1"/>
</dbReference>
<dbReference type="STRING" id="394503.Ccel_0873"/>
<dbReference type="SFLD" id="SFLDS00029">
    <property type="entry name" value="Radical_SAM"/>
    <property type="match status" value="1"/>
</dbReference>
<dbReference type="GO" id="GO:0005737">
    <property type="term" value="C:cytoplasm"/>
    <property type="evidence" value="ECO:0007669"/>
    <property type="project" value="TreeGrafter"/>
</dbReference>
<dbReference type="SFLD" id="SFLDG01065">
    <property type="entry name" value="anaerobic_coproporphyrinogen-I"/>
    <property type="match status" value="1"/>
</dbReference>
<dbReference type="InterPro" id="IPR006638">
    <property type="entry name" value="Elp3/MiaA/NifB-like_rSAM"/>
</dbReference>
<dbReference type="InterPro" id="IPR007197">
    <property type="entry name" value="rSAM"/>
</dbReference>
<dbReference type="eggNOG" id="COG0635">
    <property type="taxonomic scope" value="Bacteria"/>
</dbReference>
<dbReference type="InterPro" id="IPR058240">
    <property type="entry name" value="rSAM_sf"/>
</dbReference>
<dbReference type="GO" id="GO:0003824">
    <property type="term" value="F:catalytic activity"/>
    <property type="evidence" value="ECO:0007669"/>
    <property type="project" value="InterPro"/>
</dbReference>
<evidence type="ECO:0000256" key="1">
    <source>
        <dbReference type="ARBA" id="ARBA00017228"/>
    </source>
</evidence>
<evidence type="ECO:0000313" key="3">
    <source>
        <dbReference type="EMBL" id="ACL75245.1"/>
    </source>
</evidence>
<protein>
    <recommendedName>
        <fullName evidence="1">Heme chaperone HemW</fullName>
    </recommendedName>
</protein>
<sequence>MYEIDDEEFWKIYETKSYLDIFYIRNKVWRSLIPARPPIGSRNEMMQKENHFPNNKNMLYFNIPFCASRCSFCLYYTKIYERELVDRYLDALEKEVEAISNTKYVKSTRFECVYFGGGTPSLLNEKQIDRVANIVFKNFQVTDELEISFEANPSSLSLDKVMALKRNNFNRISLGIQSFNDKYLKQMNCRHNSKEAKEVINMLLEKGFNVNIDLIYGFQGQTEEELQMDLEEILNFKNLHHISIFPLRLVTQTPLYNKLEKQQELNIQAHQNKIVKYHECIDSFFKNNSYISEEESVHYYKRGFHPHRYQSLDGRIIGFGSGAGTLLDNVESGNKFDVNDYIEAINSKNSAAFADSVITDEQMYERYILYRLLYMNRSLPDLKGIIEKRFSEFYGIDIGDRYEKVIGHLLAKKLIVLDGQRVIFTDKFLNILKNFRFGTPSVI</sequence>
<dbReference type="InterPro" id="IPR023404">
    <property type="entry name" value="rSAM_horseshoe"/>
</dbReference>
<organism evidence="3 4">
    <name type="scientific">Ruminiclostridium cellulolyticum (strain ATCC 35319 / DSM 5812 / JCM 6584 / H10)</name>
    <name type="common">Clostridium cellulolyticum</name>
    <dbReference type="NCBI Taxonomy" id="394503"/>
    <lineage>
        <taxon>Bacteria</taxon>
        <taxon>Bacillati</taxon>
        <taxon>Bacillota</taxon>
        <taxon>Clostridia</taxon>
        <taxon>Eubacteriales</taxon>
        <taxon>Oscillospiraceae</taxon>
        <taxon>Ruminiclostridium</taxon>
    </lineage>
</organism>
<dbReference type="Pfam" id="PF04055">
    <property type="entry name" value="Radical_SAM"/>
    <property type="match status" value="1"/>
</dbReference>
<dbReference type="SFLD" id="SFLDG01082">
    <property type="entry name" value="B12-binding_domain_containing"/>
    <property type="match status" value="1"/>
</dbReference>
<dbReference type="InterPro" id="IPR034505">
    <property type="entry name" value="Coproporphyrinogen-III_oxidase"/>
</dbReference>
<dbReference type="GO" id="GO:0006779">
    <property type="term" value="P:porphyrin-containing compound biosynthetic process"/>
    <property type="evidence" value="ECO:0007669"/>
    <property type="project" value="TreeGrafter"/>
</dbReference>
<dbReference type="Gene3D" id="3.80.30.20">
    <property type="entry name" value="tm_1862 like domain"/>
    <property type="match status" value="1"/>
</dbReference>
<dbReference type="SMART" id="SM00729">
    <property type="entry name" value="Elp3"/>
    <property type="match status" value="1"/>
</dbReference>
<feature type="domain" description="Radical SAM core" evidence="2">
    <location>
        <begin position="51"/>
        <end position="286"/>
    </location>
</feature>